<evidence type="ECO:0000256" key="3">
    <source>
        <dbReference type="ARBA" id="ARBA00004941"/>
    </source>
</evidence>
<dbReference type="Pfam" id="PF14698">
    <property type="entry name" value="ASL_C2"/>
    <property type="match status" value="1"/>
</dbReference>
<evidence type="ECO:0000256" key="9">
    <source>
        <dbReference type="ARBA" id="ARBA00023239"/>
    </source>
</evidence>
<dbReference type="PROSITE" id="PS00163">
    <property type="entry name" value="FUMARATE_LYASES"/>
    <property type="match status" value="1"/>
</dbReference>
<organism evidence="13 14">
    <name type="scientific">Bacillus safensis</name>
    <dbReference type="NCBI Taxonomy" id="561879"/>
    <lineage>
        <taxon>Bacteria</taxon>
        <taxon>Bacillati</taxon>
        <taxon>Bacillota</taxon>
        <taxon>Bacilli</taxon>
        <taxon>Bacillales</taxon>
        <taxon>Bacillaceae</taxon>
        <taxon>Bacillus</taxon>
    </lineage>
</organism>
<dbReference type="InterPro" id="IPR022761">
    <property type="entry name" value="Fumarate_lyase_N"/>
</dbReference>
<dbReference type="CDD" id="cd01359">
    <property type="entry name" value="Argininosuccinate_lyase"/>
    <property type="match status" value="1"/>
</dbReference>
<dbReference type="PRINTS" id="PR00145">
    <property type="entry name" value="ARGSUCLYASE"/>
</dbReference>
<dbReference type="InterPro" id="IPR009049">
    <property type="entry name" value="Argininosuccinate_lyase"/>
</dbReference>
<dbReference type="FunFam" id="1.10.275.10:FF:000002">
    <property type="entry name" value="Argininosuccinate lyase"/>
    <property type="match status" value="1"/>
</dbReference>
<comment type="catalytic activity">
    <reaction evidence="1 10">
        <text>2-(N(omega)-L-arginino)succinate = fumarate + L-arginine</text>
        <dbReference type="Rhea" id="RHEA:24020"/>
        <dbReference type="ChEBI" id="CHEBI:29806"/>
        <dbReference type="ChEBI" id="CHEBI:32682"/>
        <dbReference type="ChEBI" id="CHEBI:57472"/>
        <dbReference type="EC" id="4.3.2.1"/>
    </reaction>
</comment>
<dbReference type="GO" id="GO:0004056">
    <property type="term" value="F:argininosuccinate lyase activity"/>
    <property type="evidence" value="ECO:0007669"/>
    <property type="project" value="UniProtKB-UniRule"/>
</dbReference>
<evidence type="ECO:0000259" key="11">
    <source>
        <dbReference type="Pfam" id="PF00206"/>
    </source>
</evidence>
<dbReference type="SUPFAM" id="SSF48557">
    <property type="entry name" value="L-aspartase-like"/>
    <property type="match status" value="1"/>
</dbReference>
<dbReference type="GO" id="GO:0042450">
    <property type="term" value="P:L-arginine biosynthetic process via ornithine"/>
    <property type="evidence" value="ECO:0007669"/>
    <property type="project" value="UniProtKB-UniRule"/>
</dbReference>
<evidence type="ECO:0000256" key="8">
    <source>
        <dbReference type="ARBA" id="ARBA00022605"/>
    </source>
</evidence>
<dbReference type="InterPro" id="IPR008948">
    <property type="entry name" value="L-Aspartase-like"/>
</dbReference>
<evidence type="ECO:0000256" key="6">
    <source>
        <dbReference type="ARBA" id="ARBA00022490"/>
    </source>
</evidence>
<keyword evidence="8 10" id="KW-0028">Amino-acid biosynthesis</keyword>
<sequence length="457" mass="51615">MKKLWGGRFQKTPEKWVDEFGASIHFDKQLVKEDLTGSLAHASMLNKCGILGDEEAAAIKDGLNTLMKKAEADELEFSVDYEDIHLNLEKMLIDEIGPLGGKLHTARSRNDQVATDMHLYLNNQVEHIIEMISSFQTVLVEKAEQHVETIFPGYTHLQRAQPISFAHHMLAYFWMLERDKARFQDSLKRINVSPLGCGALAGTTFPIDREYTAEQLGFDHIYENSLDGVSDRDFILEFLSNSSLVMMHLSRFCEEIILWCSQEFKFIELDDTYATGSSMMPQKKNPDMAELIRGKTGRVYGNLMGLLTIMKGLPLTYNKDLQEDKEGMFDTVKTVAGSLQIFTGMIQTMTVNEDVMKKATKEDFSNATEVADYLAKKGMPFREAHEIVGKLVYTCIQKGIYLSDLSFETFTEASDLFEQDIYTVLDPYVAVEKRTSAGGTGFKQIQLALEKAKACLA</sequence>
<evidence type="ECO:0000256" key="4">
    <source>
        <dbReference type="ARBA" id="ARBA00005552"/>
    </source>
</evidence>
<dbReference type="UniPathway" id="UPA00068">
    <property type="reaction ID" value="UER00114"/>
</dbReference>
<gene>
    <name evidence="10 13" type="primary">argH</name>
    <name evidence="13" type="ORF">FX981_02713</name>
</gene>
<keyword evidence="7 10" id="KW-0055">Arginine biosynthesis</keyword>
<dbReference type="HAMAP" id="MF_00006">
    <property type="entry name" value="Arg_succ_lyase"/>
    <property type="match status" value="1"/>
</dbReference>
<dbReference type="EMBL" id="CP043404">
    <property type="protein sequence ID" value="QEK64445.1"/>
    <property type="molecule type" value="Genomic_DNA"/>
</dbReference>
<dbReference type="FunFam" id="1.20.200.10:FF:000006">
    <property type="entry name" value="Argininosuccinate lyase"/>
    <property type="match status" value="1"/>
</dbReference>
<accession>A0A5C0WJS5</accession>
<keyword evidence="6 10" id="KW-0963">Cytoplasm</keyword>
<evidence type="ECO:0000313" key="13">
    <source>
        <dbReference type="EMBL" id="QEK64445.1"/>
    </source>
</evidence>
<dbReference type="InterPro" id="IPR024083">
    <property type="entry name" value="Fumarase/histidase_N"/>
</dbReference>
<dbReference type="Gene3D" id="1.10.275.10">
    <property type="entry name" value="Fumarase/aspartase (N-terminal domain)"/>
    <property type="match status" value="1"/>
</dbReference>
<evidence type="ECO:0000256" key="7">
    <source>
        <dbReference type="ARBA" id="ARBA00022571"/>
    </source>
</evidence>
<dbReference type="RefSeq" id="WP_149126391.1">
    <property type="nucleotide sequence ID" value="NZ_CP043404.1"/>
</dbReference>
<dbReference type="GO" id="GO:0005829">
    <property type="term" value="C:cytosol"/>
    <property type="evidence" value="ECO:0007669"/>
    <property type="project" value="TreeGrafter"/>
</dbReference>
<dbReference type="PRINTS" id="PR00149">
    <property type="entry name" value="FUMRATELYASE"/>
</dbReference>
<evidence type="ECO:0000256" key="2">
    <source>
        <dbReference type="ARBA" id="ARBA00004496"/>
    </source>
</evidence>
<dbReference type="InterPro" id="IPR020557">
    <property type="entry name" value="Fumarate_lyase_CS"/>
</dbReference>
<dbReference type="InterPro" id="IPR000362">
    <property type="entry name" value="Fumarate_lyase_fam"/>
</dbReference>
<dbReference type="Gene3D" id="1.10.40.30">
    <property type="entry name" value="Fumarase/aspartase (C-terminal domain)"/>
    <property type="match status" value="1"/>
</dbReference>
<dbReference type="FunFam" id="1.10.40.30:FF:000001">
    <property type="entry name" value="Argininosuccinate lyase"/>
    <property type="match status" value="1"/>
</dbReference>
<reference evidence="13 14" key="1">
    <citation type="journal article" date="2018" name="Plant Biotechnol. Rep.">
        <title>Diversity and antifungal activity of endophytic bacteria associated with Panax ginseng seedlings.</title>
        <authorList>
            <person name="Park J.M."/>
            <person name="Hong C.E."/>
            <person name="Jo S.H."/>
        </authorList>
    </citation>
    <scope>NUCLEOTIDE SEQUENCE [LARGE SCALE GENOMIC DNA]</scope>
    <source>
        <strain evidence="13 14">PgKB20</strain>
    </source>
</reference>
<keyword evidence="9 10" id="KW-0456">Lyase</keyword>
<comment type="similarity">
    <text evidence="10">Belongs to the lyase 1 family. Argininosuccinate lyase subfamily.</text>
</comment>
<dbReference type="NCBIfam" id="TIGR00838">
    <property type="entry name" value="argH"/>
    <property type="match status" value="1"/>
</dbReference>
<comment type="pathway">
    <text evidence="3 10">Amino-acid biosynthesis; L-arginine biosynthesis; L-arginine from L-ornithine and carbamoyl phosphate: step 3/3.</text>
</comment>
<feature type="domain" description="Argininosuccinate lyase C-terminal" evidence="12">
    <location>
        <begin position="364"/>
        <end position="432"/>
    </location>
</feature>
<protein>
    <recommendedName>
        <fullName evidence="5 10">Argininosuccinate lyase</fullName>
        <shortName evidence="10">ASAL</shortName>
        <ecNumber evidence="5 10">4.3.2.1</ecNumber>
    </recommendedName>
    <alternativeName>
        <fullName evidence="10">Arginosuccinase</fullName>
    </alternativeName>
</protein>
<keyword evidence="14" id="KW-1185">Reference proteome</keyword>
<evidence type="ECO:0000313" key="14">
    <source>
        <dbReference type="Proteomes" id="UP000325032"/>
    </source>
</evidence>
<comment type="similarity">
    <text evidence="4">In the N-terminal section; belongs to the lyase 1 family. Argininosuccinate lyase subfamily.</text>
</comment>
<dbReference type="InterPro" id="IPR029419">
    <property type="entry name" value="Arg_succ_lyase_C"/>
</dbReference>
<name>A0A5C0WJS5_BACIA</name>
<dbReference type="Pfam" id="PF00206">
    <property type="entry name" value="Lyase_1"/>
    <property type="match status" value="1"/>
</dbReference>
<dbReference type="EC" id="4.3.2.1" evidence="5 10"/>
<dbReference type="GeneID" id="61769472"/>
<evidence type="ECO:0000256" key="5">
    <source>
        <dbReference type="ARBA" id="ARBA00012338"/>
    </source>
</evidence>
<proteinExistence type="inferred from homology"/>
<evidence type="ECO:0000256" key="10">
    <source>
        <dbReference type="HAMAP-Rule" id="MF_00006"/>
    </source>
</evidence>
<dbReference type="AlphaFoldDB" id="A0A5C0WJS5"/>
<evidence type="ECO:0000256" key="1">
    <source>
        <dbReference type="ARBA" id="ARBA00000985"/>
    </source>
</evidence>
<dbReference type="PANTHER" id="PTHR43814">
    <property type="entry name" value="ARGININOSUCCINATE LYASE"/>
    <property type="match status" value="1"/>
</dbReference>
<feature type="domain" description="Fumarate lyase N-terminal" evidence="11">
    <location>
        <begin position="7"/>
        <end position="301"/>
    </location>
</feature>
<dbReference type="Proteomes" id="UP000325032">
    <property type="component" value="Chromosome"/>
</dbReference>
<dbReference type="Gene3D" id="1.20.200.10">
    <property type="entry name" value="Fumarase/aspartase (Central domain)"/>
    <property type="match status" value="1"/>
</dbReference>
<evidence type="ECO:0000259" key="12">
    <source>
        <dbReference type="Pfam" id="PF14698"/>
    </source>
</evidence>
<dbReference type="PANTHER" id="PTHR43814:SF1">
    <property type="entry name" value="ARGININOSUCCINATE LYASE"/>
    <property type="match status" value="1"/>
</dbReference>
<comment type="subcellular location">
    <subcellularLocation>
        <location evidence="2 10">Cytoplasm</location>
    </subcellularLocation>
</comment>